<name>A0A398CJI0_9BACL</name>
<protein>
    <submittedName>
        <fullName evidence="1">DUF1835 domain-containing protein</fullName>
    </submittedName>
</protein>
<dbReference type="EMBL" id="QXJM01000039">
    <property type="protein sequence ID" value="RIE02292.1"/>
    <property type="molecule type" value="Genomic_DNA"/>
</dbReference>
<accession>A0A398CJI0</accession>
<evidence type="ECO:0000313" key="2">
    <source>
        <dbReference type="Proteomes" id="UP000266340"/>
    </source>
</evidence>
<comment type="caution">
    <text evidence="1">The sequence shown here is derived from an EMBL/GenBank/DDBJ whole genome shotgun (WGS) entry which is preliminary data.</text>
</comment>
<dbReference type="Proteomes" id="UP000266340">
    <property type="component" value="Unassembled WGS sequence"/>
</dbReference>
<evidence type="ECO:0000313" key="1">
    <source>
        <dbReference type="EMBL" id="RIE02292.1"/>
    </source>
</evidence>
<sequence length="318" mass="35343">MLERARRETAKRMDKLLHILNGDVALRALGEAGIRGERLVWREIYTAGPLCADLLDDAARSTRAAWLEEAYGIPGADYSLGCERQQKQAIEAVEAGRTLAIWLDPDLFDQAIWMAVSSLLVPYCWKAFIVPLPYGPCDAARMEESWQRKSEISATELEAGARAWEAYCSLSPERIEHWLQADGELLPETADALRFHLLRYPGEDGLGIVERLTLRALSGDERNGLPLAELFRSVSEQAPLFGMGDLQYWRIVERLATGPSALLRLESGGTKVYGLPKLGAPPDYSAKLEPFGREVLEGTRKAEKGMAEVHTFTGSRTL</sequence>
<proteinExistence type="predicted"/>
<organism evidence="1 2">
    <name type="scientific">Cohnella faecalis</name>
    <dbReference type="NCBI Taxonomy" id="2315694"/>
    <lineage>
        <taxon>Bacteria</taxon>
        <taxon>Bacillati</taxon>
        <taxon>Bacillota</taxon>
        <taxon>Bacilli</taxon>
        <taxon>Bacillales</taxon>
        <taxon>Paenibacillaceae</taxon>
        <taxon>Cohnella</taxon>
    </lineage>
</organism>
<reference evidence="1 2" key="1">
    <citation type="submission" date="2018-09" db="EMBL/GenBank/DDBJ databases">
        <title>Cohnella cavernae sp. nov., isolated from a karst cave.</title>
        <authorList>
            <person name="Zhu H."/>
        </authorList>
    </citation>
    <scope>NUCLEOTIDE SEQUENCE [LARGE SCALE GENOMIC DNA]</scope>
    <source>
        <strain evidence="1 2">K2E09-144</strain>
    </source>
</reference>
<dbReference type="AlphaFoldDB" id="A0A398CJI0"/>
<keyword evidence="2" id="KW-1185">Reference proteome</keyword>
<gene>
    <name evidence="1" type="ORF">D3H35_16340</name>
</gene>